<feature type="region of interest" description="Disordered" evidence="1">
    <location>
        <begin position="196"/>
        <end position="227"/>
    </location>
</feature>
<name>A0A3Q3XDX8_MOLML</name>
<dbReference type="Ensembl" id="ENSMMOT00000021152.1">
    <property type="protein sequence ID" value="ENSMMOP00000020806.1"/>
    <property type="gene ID" value="ENSMMOG00000015822.1"/>
</dbReference>
<feature type="compositionally biased region" description="Basic and acidic residues" evidence="1">
    <location>
        <begin position="76"/>
        <end position="89"/>
    </location>
</feature>
<dbReference type="GO" id="GO:0000978">
    <property type="term" value="F:RNA polymerase II cis-regulatory region sequence-specific DNA binding"/>
    <property type="evidence" value="ECO:0007669"/>
    <property type="project" value="TreeGrafter"/>
</dbReference>
<sequence>MNSLGSSSKWPSYDSLPSTSSYIHSESEHTEDEADVFSEGEADSGMTKTLSAGEGLALPGNYLAFSAHSGQSPLRSKSDQPKHRPDRALHPSLAPPPGDAALGSSAATPGDLIFAQKCTSFMCFQQSVAMDRLQRILGILQRPEMGEKYLQNLLQIEVMLKIWFPQVAFQSADAPSQTAIPRLRSQWHQNQLHMPVKKRKLSWSDHEHTGKVPTKQKQHRNYGSCQATTSPDVVSTRLLGSPYHRPDAGSRLEAAWGSSTDGHEFTDSTGTLSRSPYFCSKRDTDNEKRPEVSLITPCGSPAAQDSSVSSSDSVTTKYSP</sequence>
<dbReference type="GO" id="GO:0045892">
    <property type="term" value="P:negative regulation of DNA-templated transcription"/>
    <property type="evidence" value="ECO:0007669"/>
    <property type="project" value="TreeGrafter"/>
</dbReference>
<protein>
    <submittedName>
        <fullName evidence="2">Uncharacterized protein</fullName>
    </submittedName>
</protein>
<organism evidence="2 3">
    <name type="scientific">Mola mola</name>
    <name type="common">Ocean sunfish</name>
    <name type="synonym">Tetraodon mola</name>
    <dbReference type="NCBI Taxonomy" id="94237"/>
    <lineage>
        <taxon>Eukaryota</taxon>
        <taxon>Metazoa</taxon>
        <taxon>Chordata</taxon>
        <taxon>Craniata</taxon>
        <taxon>Vertebrata</taxon>
        <taxon>Euteleostomi</taxon>
        <taxon>Actinopterygii</taxon>
        <taxon>Neopterygii</taxon>
        <taxon>Teleostei</taxon>
        <taxon>Neoteleostei</taxon>
        <taxon>Acanthomorphata</taxon>
        <taxon>Eupercaria</taxon>
        <taxon>Tetraodontiformes</taxon>
        <taxon>Molidae</taxon>
        <taxon>Mola</taxon>
    </lineage>
</organism>
<evidence type="ECO:0000313" key="3">
    <source>
        <dbReference type="Proteomes" id="UP000261620"/>
    </source>
</evidence>
<feature type="region of interest" description="Disordered" evidence="1">
    <location>
        <begin position="1"/>
        <end position="52"/>
    </location>
</feature>
<reference evidence="2" key="2">
    <citation type="submission" date="2025-09" db="UniProtKB">
        <authorList>
            <consortium name="Ensembl"/>
        </authorList>
    </citation>
    <scope>IDENTIFICATION</scope>
</reference>
<evidence type="ECO:0000313" key="2">
    <source>
        <dbReference type="Ensembl" id="ENSMMOP00000020806.1"/>
    </source>
</evidence>
<feature type="region of interest" description="Disordered" evidence="1">
    <location>
        <begin position="254"/>
        <end position="320"/>
    </location>
</feature>
<dbReference type="Pfam" id="PF15673">
    <property type="entry name" value="Ciart"/>
    <property type="match status" value="1"/>
</dbReference>
<dbReference type="GO" id="GO:0032922">
    <property type="term" value="P:circadian regulation of gene expression"/>
    <property type="evidence" value="ECO:0007669"/>
    <property type="project" value="InterPro"/>
</dbReference>
<feature type="region of interest" description="Disordered" evidence="1">
    <location>
        <begin position="69"/>
        <end position="104"/>
    </location>
</feature>
<reference evidence="2" key="1">
    <citation type="submission" date="2025-08" db="UniProtKB">
        <authorList>
            <consortium name="Ensembl"/>
        </authorList>
    </citation>
    <scope>IDENTIFICATION</scope>
</reference>
<dbReference type="GO" id="GO:0005634">
    <property type="term" value="C:nucleus"/>
    <property type="evidence" value="ECO:0007669"/>
    <property type="project" value="TreeGrafter"/>
</dbReference>
<feature type="compositionally biased region" description="Acidic residues" evidence="1">
    <location>
        <begin position="29"/>
        <end position="42"/>
    </location>
</feature>
<evidence type="ECO:0000256" key="1">
    <source>
        <dbReference type="SAM" id="MobiDB-lite"/>
    </source>
</evidence>
<accession>A0A3Q3XDX8</accession>
<feature type="compositionally biased region" description="Basic and acidic residues" evidence="1">
    <location>
        <begin position="280"/>
        <end position="291"/>
    </location>
</feature>
<feature type="compositionally biased region" description="Low complexity" evidence="1">
    <location>
        <begin position="305"/>
        <end position="320"/>
    </location>
</feature>
<dbReference type="AlphaFoldDB" id="A0A3Q3XDX8"/>
<dbReference type="OMA" id="LTFAKKC"/>
<dbReference type="PANTHER" id="PTHR35441:SF1">
    <property type="entry name" value="CIRCADIAN-ASSOCIATED TRANSCRIPTIONAL REPRESSOR"/>
    <property type="match status" value="1"/>
</dbReference>
<feature type="compositionally biased region" description="Polar residues" evidence="1">
    <location>
        <begin position="1"/>
        <end position="24"/>
    </location>
</feature>
<dbReference type="PANTHER" id="PTHR35441">
    <property type="entry name" value="CIRCADIAN-ASSOCIATED TRANSCRIPTIONAL REPRESSOR"/>
    <property type="match status" value="1"/>
</dbReference>
<keyword evidence="3" id="KW-1185">Reference proteome</keyword>
<dbReference type="Proteomes" id="UP000261620">
    <property type="component" value="Unplaced"/>
</dbReference>
<dbReference type="InterPro" id="IPR031373">
    <property type="entry name" value="Ciart"/>
</dbReference>
<proteinExistence type="predicted"/>